<dbReference type="Proteomes" id="UP000264353">
    <property type="component" value="Chromosome A8"/>
</dbReference>
<feature type="compositionally biased region" description="Acidic residues" evidence="1">
    <location>
        <begin position="409"/>
        <end position="429"/>
    </location>
</feature>
<evidence type="ECO:0000313" key="3">
    <source>
        <dbReference type="EMBL" id="RID49489.1"/>
    </source>
</evidence>
<feature type="region of interest" description="Disordered" evidence="1">
    <location>
        <begin position="1"/>
        <end position="61"/>
    </location>
</feature>
<dbReference type="PANTHER" id="PTHR31286">
    <property type="entry name" value="GLYCINE-RICH CELL WALL STRUCTURAL PROTEIN 1.8-LIKE"/>
    <property type="match status" value="1"/>
</dbReference>
<dbReference type="InterPro" id="IPR040256">
    <property type="entry name" value="At4g02000-like"/>
</dbReference>
<dbReference type="InterPro" id="IPR036875">
    <property type="entry name" value="Znf_CCHC_sf"/>
</dbReference>
<gene>
    <name evidence="3" type="ORF">BRARA_H00288</name>
</gene>
<dbReference type="InterPro" id="IPR025558">
    <property type="entry name" value="DUF4283"/>
</dbReference>
<feature type="region of interest" description="Disordered" evidence="1">
    <location>
        <begin position="380"/>
        <end position="453"/>
    </location>
</feature>
<dbReference type="Pfam" id="PF14111">
    <property type="entry name" value="DUF4283"/>
    <property type="match status" value="1"/>
</dbReference>
<feature type="region of interest" description="Disordered" evidence="1">
    <location>
        <begin position="324"/>
        <end position="364"/>
    </location>
</feature>
<organism evidence="3 4">
    <name type="scientific">Brassica campestris</name>
    <name type="common">Field mustard</name>
    <dbReference type="NCBI Taxonomy" id="3711"/>
    <lineage>
        <taxon>Eukaryota</taxon>
        <taxon>Viridiplantae</taxon>
        <taxon>Streptophyta</taxon>
        <taxon>Embryophyta</taxon>
        <taxon>Tracheophyta</taxon>
        <taxon>Spermatophyta</taxon>
        <taxon>Magnoliopsida</taxon>
        <taxon>eudicotyledons</taxon>
        <taxon>Gunneridae</taxon>
        <taxon>Pentapetalae</taxon>
        <taxon>rosids</taxon>
        <taxon>malvids</taxon>
        <taxon>Brassicales</taxon>
        <taxon>Brassicaceae</taxon>
        <taxon>Brassiceae</taxon>
        <taxon>Brassica</taxon>
    </lineage>
</organism>
<feature type="domain" description="DUF4283" evidence="2">
    <location>
        <begin position="116"/>
        <end position="199"/>
    </location>
</feature>
<reference evidence="3 4" key="1">
    <citation type="submission" date="2018-06" db="EMBL/GenBank/DDBJ databases">
        <title>WGS assembly of Brassica rapa FPsc.</title>
        <authorList>
            <person name="Bowman J."/>
            <person name="Kohchi T."/>
            <person name="Yamato K."/>
            <person name="Jenkins J."/>
            <person name="Shu S."/>
            <person name="Ishizaki K."/>
            <person name="Yamaoka S."/>
            <person name="Nishihama R."/>
            <person name="Nakamura Y."/>
            <person name="Berger F."/>
            <person name="Adam C."/>
            <person name="Aki S."/>
            <person name="Althoff F."/>
            <person name="Araki T."/>
            <person name="Arteaga-Vazquez M."/>
            <person name="Balasubrmanian S."/>
            <person name="Bauer D."/>
            <person name="Boehm C."/>
            <person name="Briginshaw L."/>
            <person name="Caballero-Perez J."/>
            <person name="Catarino B."/>
            <person name="Chen F."/>
            <person name="Chiyoda S."/>
            <person name="Chovatia M."/>
            <person name="Davies K."/>
            <person name="Delmans M."/>
            <person name="Demura T."/>
            <person name="Dierschke T."/>
            <person name="Dolan L."/>
            <person name="Dorantes-Acosta A."/>
            <person name="Eklund D."/>
            <person name="Florent S."/>
            <person name="Flores-Sandoval E."/>
            <person name="Fujiyama A."/>
            <person name="Fukuzawa H."/>
            <person name="Galik B."/>
            <person name="Grimanelli D."/>
            <person name="Grimwood J."/>
            <person name="Grossniklaus U."/>
            <person name="Hamada T."/>
            <person name="Haseloff J."/>
            <person name="Hetherington A."/>
            <person name="Higo A."/>
            <person name="Hirakawa Y."/>
            <person name="Hundley H."/>
            <person name="Ikeda Y."/>
            <person name="Inoue K."/>
            <person name="Inoue S."/>
            <person name="Ishida S."/>
            <person name="Jia Q."/>
            <person name="Kakita M."/>
            <person name="Kanazawa T."/>
            <person name="Kawai Y."/>
            <person name="Kawashima T."/>
            <person name="Kennedy M."/>
            <person name="Kinose K."/>
            <person name="Kinoshita T."/>
            <person name="Kohara Y."/>
            <person name="Koide E."/>
            <person name="Komatsu K."/>
            <person name="Kopischke S."/>
            <person name="Kubo M."/>
            <person name="Kyozuka J."/>
            <person name="Lagercrantz U."/>
            <person name="Lin S."/>
            <person name="Lindquist E."/>
            <person name="Lipzen A."/>
            <person name="Lu C."/>
            <person name="Luna E."/>
            <person name="Martienssen R."/>
            <person name="Minamino N."/>
            <person name="Mizutani M."/>
            <person name="Mizutani M."/>
            <person name="Mochizuki N."/>
            <person name="Monte I."/>
            <person name="Mosher R."/>
            <person name="Nagasaki H."/>
            <person name="Nakagami H."/>
            <person name="Naramoto S."/>
            <person name="Nishitani K."/>
            <person name="Ohtani M."/>
            <person name="Okamoto T."/>
            <person name="Okumura M."/>
            <person name="Phillips J."/>
            <person name="Pollak B."/>
            <person name="Reinders A."/>
            <person name="Roevekamp M."/>
            <person name="Sano R."/>
            <person name="Sawa S."/>
            <person name="Schmid M."/>
            <person name="Shirakawa M."/>
            <person name="Solano R."/>
            <person name="Spunde A."/>
            <person name="Suetsugu N."/>
            <person name="Sugano S."/>
            <person name="Sugiyama A."/>
            <person name="Sun R."/>
            <person name="Suzuki Y."/>
            <person name="Takenaka M."/>
            <person name="Takezawa D."/>
            <person name="Tomogane H."/>
            <person name="Tsuzuki M."/>
            <person name="Ueda T."/>
            <person name="Umeda M."/>
            <person name="Ward J."/>
            <person name="Watanabe Y."/>
            <person name="Yazaki K."/>
            <person name="Yokoyama R."/>
            <person name="Yoshitake Y."/>
            <person name="Yotsui I."/>
            <person name="Zachgo S."/>
            <person name="Schmutz J."/>
        </authorList>
    </citation>
    <scope>NUCLEOTIDE SEQUENCE [LARGE SCALE GENOMIC DNA]</scope>
    <source>
        <strain evidence="4">cv. B-3</strain>
    </source>
</reference>
<feature type="compositionally biased region" description="Pro residues" evidence="1">
    <location>
        <begin position="27"/>
        <end position="36"/>
    </location>
</feature>
<dbReference type="SUPFAM" id="SSF57756">
    <property type="entry name" value="Retrovirus zinc finger-like domains"/>
    <property type="match status" value="1"/>
</dbReference>
<name>A0A397Y7D8_BRACM</name>
<accession>A0A397Y7D8</accession>
<dbReference type="EMBL" id="CM010635">
    <property type="protein sequence ID" value="RID49489.1"/>
    <property type="molecule type" value="Genomic_DNA"/>
</dbReference>
<evidence type="ECO:0000256" key="1">
    <source>
        <dbReference type="SAM" id="MobiDB-lite"/>
    </source>
</evidence>
<dbReference type="AlphaFoldDB" id="A0A397Y7D8"/>
<evidence type="ECO:0000313" key="4">
    <source>
        <dbReference type="Proteomes" id="UP000264353"/>
    </source>
</evidence>
<dbReference type="GO" id="GO:0008270">
    <property type="term" value="F:zinc ion binding"/>
    <property type="evidence" value="ECO:0007669"/>
    <property type="project" value="InterPro"/>
</dbReference>
<protein>
    <recommendedName>
        <fullName evidence="2">DUF4283 domain-containing protein</fullName>
    </recommendedName>
</protein>
<feature type="compositionally biased region" description="Basic residues" evidence="1">
    <location>
        <begin position="332"/>
        <end position="341"/>
    </location>
</feature>
<dbReference type="PANTHER" id="PTHR31286:SF55">
    <property type="entry name" value="DUF4283 DOMAIN-CONTAINING PROTEIN"/>
    <property type="match status" value="1"/>
</dbReference>
<evidence type="ECO:0000259" key="2">
    <source>
        <dbReference type="Pfam" id="PF14111"/>
    </source>
</evidence>
<proteinExistence type="predicted"/>
<sequence>MGKRKGPKLRSPPKEGRSTSGSASVPKVPPSDPPTPTGSVVVESDTESVAAGSPAPLKESTTLQLENEAPNGLEPQSKPAGGPVIAILKKSCDSYILPSGEACVKIPNSVIEKHRKSWDCFVIGQFYVDPPSQGTIHNIVNGIWSKQYRDIAVSKMEGFTYLFRIPNVSTRNHVINQRLWQIDGKTMFVAKWEPGVVPSKPELSEAPIWLELRQVPLQFFNEDGLERIASLVGDPKFLHPTTANKTNLEVAKVFTIIDPRKPLPEVVNVQFEAGKICRVLVSSPWMPPVCGHCKEIGHTSTKCKLALITCIPCNLTSHSPLTCPKTKSLEAKRRKTRRAKPKEKQWALVNPKHQDLPGLDSSVKSKLGTSSDFAIGECSKSHKNQLQPQEDNSKQKEAQADVSSGVDPDSSDVESSEEEEGEILEDDEENYRQVHNKSNSKYGDSRGEGPNLA</sequence>
<dbReference type="GO" id="GO:0003676">
    <property type="term" value="F:nucleic acid binding"/>
    <property type="evidence" value="ECO:0007669"/>
    <property type="project" value="InterPro"/>
</dbReference>